<gene>
    <name evidence="2" type="ORF">SKA53_12068</name>
</gene>
<evidence type="ECO:0000313" key="2">
    <source>
        <dbReference type="EMBL" id="EAQ07569.1"/>
    </source>
</evidence>
<keyword evidence="3" id="KW-1185">Reference proteome</keyword>
<dbReference type="STRING" id="314232.SKA53_12068"/>
<comment type="caution">
    <text evidence="2">The sequence shown here is derived from an EMBL/GenBank/DDBJ whole genome shotgun (WGS) entry which is preliminary data.</text>
</comment>
<reference evidence="2 3" key="1">
    <citation type="submission" date="2006-01" db="EMBL/GenBank/DDBJ databases">
        <authorList>
            <person name="Hagstrom A."/>
            <person name="Ferriera S."/>
            <person name="Johnson J."/>
            <person name="Kravitz S."/>
            <person name="Halpern A."/>
            <person name="Remington K."/>
            <person name="Beeson K."/>
            <person name="Tran B."/>
            <person name="Rogers Y.-H."/>
            <person name="Friedman R."/>
            <person name="Venter J.C."/>
        </authorList>
    </citation>
    <scope>NUCLEOTIDE SEQUENCE [LARGE SCALE GENOMIC DNA]</scope>
    <source>
        <strain evidence="2 3">SKA53</strain>
    </source>
</reference>
<dbReference type="AlphaFoldDB" id="A3V2I8"/>
<keyword evidence="1" id="KW-0472">Membrane</keyword>
<accession>A3V2I8</accession>
<dbReference type="NCBIfam" id="TIGR03054">
    <property type="entry name" value="photo_alph_chp1"/>
    <property type="match status" value="1"/>
</dbReference>
<name>A3V2I8_9RHOB</name>
<dbReference type="Proteomes" id="UP000004507">
    <property type="component" value="Unassembled WGS sequence"/>
</dbReference>
<proteinExistence type="predicted"/>
<sequence length="152" mass="15972">MAHAPNTMKHPETILVPPFVARAMFALMIAAVGLVAYAKITDKPLVAVVAQTPVAQSLDVIITGDKSGIYTVTSLDGALLARSSDELAGFLGVMGRVIDRERLVAGVMGTPPLQIVQRQNGNVAILDPSTGMTTELIGYGRDNVAAFAKLLD</sequence>
<dbReference type="HOGENOM" id="CLU_125821_1_0_5"/>
<evidence type="ECO:0000313" key="3">
    <source>
        <dbReference type="Proteomes" id="UP000004507"/>
    </source>
</evidence>
<feature type="transmembrane region" description="Helical" evidence="1">
    <location>
        <begin position="20"/>
        <end position="38"/>
    </location>
</feature>
<organism evidence="2 3">
    <name type="scientific">Yoonia vestfoldensis SKA53</name>
    <dbReference type="NCBI Taxonomy" id="314232"/>
    <lineage>
        <taxon>Bacteria</taxon>
        <taxon>Pseudomonadati</taxon>
        <taxon>Pseudomonadota</taxon>
        <taxon>Alphaproteobacteria</taxon>
        <taxon>Rhodobacterales</taxon>
        <taxon>Paracoccaceae</taxon>
        <taxon>Yoonia</taxon>
    </lineage>
</organism>
<evidence type="ECO:0000256" key="1">
    <source>
        <dbReference type="SAM" id="Phobius"/>
    </source>
</evidence>
<dbReference type="InterPro" id="IPR017495">
    <property type="entry name" value="PuhC"/>
</dbReference>
<keyword evidence="1" id="KW-0812">Transmembrane</keyword>
<dbReference type="RefSeq" id="WP_007206355.1">
    <property type="nucleotide sequence ID" value="NZ_CH672414.1"/>
</dbReference>
<keyword evidence="1" id="KW-1133">Transmembrane helix</keyword>
<evidence type="ECO:0008006" key="4">
    <source>
        <dbReference type="Google" id="ProtNLM"/>
    </source>
</evidence>
<protein>
    <recommendedName>
        <fullName evidence="4">Photosynthetic complex assembly protein</fullName>
    </recommendedName>
</protein>
<dbReference type="EMBL" id="AAMS01000002">
    <property type="protein sequence ID" value="EAQ07569.1"/>
    <property type="molecule type" value="Genomic_DNA"/>
</dbReference>